<dbReference type="Proteomes" id="UP001342314">
    <property type="component" value="Unassembled WGS sequence"/>
</dbReference>
<dbReference type="EMBL" id="BQKY01000006">
    <property type="protein sequence ID" value="GJN90172.1"/>
    <property type="molecule type" value="Genomic_DNA"/>
</dbReference>
<evidence type="ECO:0000256" key="1">
    <source>
        <dbReference type="SAM" id="MobiDB-lite"/>
    </source>
</evidence>
<proteinExistence type="predicted"/>
<feature type="region of interest" description="Disordered" evidence="1">
    <location>
        <begin position="77"/>
        <end position="149"/>
    </location>
</feature>
<dbReference type="AlphaFoldDB" id="A0AAV5GMA3"/>
<name>A0AAV5GMA3_9BASI</name>
<sequence>MSGSDTRSPFTKGVGAAGGGFQTSLASRGYLDDLLRAWDIPALRPHLLHFFSQDVEDRNVLLTGYKSWNKDIELARRRMSDSERERRESAPGELDPLPKRVPFNDHSLESQPDNRTRPANSSESLDAPPRKRRRWKFPMYPPTDFADREEKASSPLARLCHPPDVVAALGVLKFRPRTAEERAKEQEETSVQAASDARAEVESIEARRLAAEEEERQAEWASRKEAWSHFRARRGEACQNCAPCAVGAACRKVRLA</sequence>
<feature type="compositionally biased region" description="Basic and acidic residues" evidence="1">
    <location>
        <begin position="77"/>
        <end position="116"/>
    </location>
</feature>
<keyword evidence="3" id="KW-1185">Reference proteome</keyword>
<organism evidence="2 3">
    <name type="scientific">Rhodotorula paludigena</name>
    <dbReference type="NCBI Taxonomy" id="86838"/>
    <lineage>
        <taxon>Eukaryota</taxon>
        <taxon>Fungi</taxon>
        <taxon>Dikarya</taxon>
        <taxon>Basidiomycota</taxon>
        <taxon>Pucciniomycotina</taxon>
        <taxon>Microbotryomycetes</taxon>
        <taxon>Sporidiobolales</taxon>
        <taxon>Sporidiobolaceae</taxon>
        <taxon>Rhodotorula</taxon>
    </lineage>
</organism>
<evidence type="ECO:0000313" key="3">
    <source>
        <dbReference type="Proteomes" id="UP001342314"/>
    </source>
</evidence>
<comment type="caution">
    <text evidence="2">The sequence shown here is derived from an EMBL/GenBank/DDBJ whole genome shotgun (WGS) entry which is preliminary data.</text>
</comment>
<gene>
    <name evidence="2" type="ORF">Rhopal_003171-T1</name>
</gene>
<reference evidence="2 3" key="1">
    <citation type="submission" date="2021-12" db="EMBL/GenBank/DDBJ databases">
        <title>High titer production of polyol ester of fatty acids by Rhodotorula paludigena BS15 towards product separation-free biomass refinery.</title>
        <authorList>
            <person name="Mano J."/>
            <person name="Ono H."/>
            <person name="Tanaka T."/>
            <person name="Naito K."/>
            <person name="Sushida H."/>
            <person name="Ike M."/>
            <person name="Tokuyasu K."/>
            <person name="Kitaoka M."/>
        </authorList>
    </citation>
    <scope>NUCLEOTIDE SEQUENCE [LARGE SCALE GENOMIC DNA]</scope>
    <source>
        <strain evidence="2 3">BS15</strain>
    </source>
</reference>
<evidence type="ECO:0000313" key="2">
    <source>
        <dbReference type="EMBL" id="GJN90172.1"/>
    </source>
</evidence>
<protein>
    <submittedName>
        <fullName evidence="2">Uncharacterized protein</fullName>
    </submittedName>
</protein>
<accession>A0AAV5GMA3</accession>